<dbReference type="PANTHER" id="PTHR11647">
    <property type="entry name" value="HYDRANTOINASE/DIHYDROPYRIMIDINASE FAMILY MEMBER"/>
    <property type="match status" value="1"/>
</dbReference>
<reference evidence="2" key="1">
    <citation type="submission" date="2020-05" db="EMBL/GenBank/DDBJ databases">
        <authorList>
            <person name="Chiriac C."/>
            <person name="Salcher M."/>
            <person name="Ghai R."/>
            <person name="Kavagutti S V."/>
        </authorList>
    </citation>
    <scope>NUCLEOTIDE SEQUENCE</scope>
</reference>
<accession>A0A6J7A4M2</accession>
<dbReference type="Gene3D" id="2.30.40.10">
    <property type="entry name" value="Urease, subunit C, domain 1"/>
    <property type="match status" value="1"/>
</dbReference>
<dbReference type="Pfam" id="PF07969">
    <property type="entry name" value="Amidohydro_3"/>
    <property type="match status" value="1"/>
</dbReference>
<feature type="domain" description="Amidohydrolase 3" evidence="1">
    <location>
        <begin position="48"/>
        <end position="525"/>
    </location>
</feature>
<organism evidence="2">
    <name type="scientific">freshwater metagenome</name>
    <dbReference type="NCBI Taxonomy" id="449393"/>
    <lineage>
        <taxon>unclassified sequences</taxon>
        <taxon>metagenomes</taxon>
        <taxon>ecological metagenomes</taxon>
    </lineage>
</organism>
<dbReference type="PANTHER" id="PTHR11647:SF1">
    <property type="entry name" value="COLLAPSIN RESPONSE MEDIATOR PROTEIN"/>
    <property type="match status" value="1"/>
</dbReference>
<dbReference type="SUPFAM" id="SSF51556">
    <property type="entry name" value="Metallo-dependent hydrolases"/>
    <property type="match status" value="1"/>
</dbReference>
<evidence type="ECO:0000259" key="1">
    <source>
        <dbReference type="Pfam" id="PF07969"/>
    </source>
</evidence>
<name>A0A6J7A4M2_9ZZZZ</name>
<dbReference type="GO" id="GO:0005829">
    <property type="term" value="C:cytosol"/>
    <property type="evidence" value="ECO:0007669"/>
    <property type="project" value="TreeGrafter"/>
</dbReference>
<dbReference type="InterPro" id="IPR032466">
    <property type="entry name" value="Metal_Hydrolase"/>
</dbReference>
<dbReference type="SUPFAM" id="SSF51338">
    <property type="entry name" value="Composite domain of metallo-dependent hydrolases"/>
    <property type="match status" value="1"/>
</dbReference>
<protein>
    <submittedName>
        <fullName evidence="2">Unannotated protein</fullName>
    </submittedName>
</protein>
<dbReference type="InterPro" id="IPR013108">
    <property type="entry name" value="Amidohydro_3"/>
</dbReference>
<dbReference type="Gene3D" id="3.20.20.140">
    <property type="entry name" value="Metal-dependent hydrolases"/>
    <property type="match status" value="2"/>
</dbReference>
<sequence length="579" mass="62050">MLDDRVLDVRINGATIIDGTGRPGFVGDIGIRDGRISAVGEVTEPATRVIDGTGLVVCPGFVDPHTHYDAQLLWDPQASPSNVHGVTSIIGGNCGFTLAPIIAADADFTRRMMAKVEGMPLAALEEGIDWNWSSFGEYLDVLDGNIAVNAGFLVGHCAIRRKVMGAERAMDPATDAEIEAMAQLLGDCIDSGGLGFSTTRSSSHSDGDGDPVPSRMATTEEVLALCREVARHPGTTLEAITEGCNHMFTEEEIDLFVGMSRAAERPLNWNVLTLDAAAPDRAPHQLQPSVRAAEAGDARVVALTMPVLVPMNMNFLTYCALWNLPNWREVMALPVADRIEQLKDPVTQHAMLTGAQSKEAGVFGRLSNFAGYRVGDTYSLANAGLSGRIVSDIAAERGTEPFATLIDIVVADDLRTIVWPHPTDDNPESWELRRATWENPHVMLGGSDAGAHLDRMFGAGYITQFLADVLRGRKLLGVERAIQMLTDVPGRLFGLRDRGRLEAGYLADVVVFDPATIDSEAPLLTPDLPAKSIRLTAGSRGIEHVFVNGIETVTAGVATGALPGVVLRSGRDTDTVSVR</sequence>
<gene>
    <name evidence="2" type="ORF">UFOPK3139_01149</name>
</gene>
<dbReference type="EMBL" id="CAFABA010000038">
    <property type="protein sequence ID" value="CAB4827772.1"/>
    <property type="molecule type" value="Genomic_DNA"/>
</dbReference>
<dbReference type="GO" id="GO:0016812">
    <property type="term" value="F:hydrolase activity, acting on carbon-nitrogen (but not peptide) bonds, in cyclic amides"/>
    <property type="evidence" value="ECO:0007669"/>
    <property type="project" value="TreeGrafter"/>
</dbReference>
<proteinExistence type="predicted"/>
<dbReference type="InterPro" id="IPR011059">
    <property type="entry name" value="Metal-dep_hydrolase_composite"/>
</dbReference>
<dbReference type="InterPro" id="IPR050378">
    <property type="entry name" value="Metallo-dep_Hydrolases_sf"/>
</dbReference>
<dbReference type="AlphaFoldDB" id="A0A6J7A4M2"/>
<evidence type="ECO:0000313" key="2">
    <source>
        <dbReference type="EMBL" id="CAB4827772.1"/>
    </source>
</evidence>